<dbReference type="AlphaFoldDB" id="A0A7K5ASS5"/>
<reference evidence="10 11" key="1">
    <citation type="submission" date="2019-09" db="EMBL/GenBank/DDBJ databases">
        <title>Bird 10,000 Genomes (B10K) Project - Family phase.</title>
        <authorList>
            <person name="Zhang G."/>
        </authorList>
    </citation>
    <scope>NUCLEOTIDE SEQUENCE [LARGE SCALE GENOMIC DNA]</scope>
    <source>
        <strain evidence="10">B10K-DU-003-06</strain>
    </source>
</reference>
<dbReference type="SMART" id="SM00032">
    <property type="entry name" value="CCP"/>
    <property type="match status" value="6"/>
</dbReference>
<gene>
    <name evidence="10" type="primary">C4bpa_1</name>
    <name evidence="10" type="ORF">FURFIG_R07841</name>
</gene>
<keyword evidence="11" id="KW-1185">Reference proteome</keyword>
<feature type="domain" description="Sushi" evidence="9">
    <location>
        <begin position="82"/>
        <end position="142"/>
    </location>
</feature>
<evidence type="ECO:0000256" key="1">
    <source>
        <dbReference type="ARBA" id="ARBA00022659"/>
    </source>
</evidence>
<keyword evidence="1 6" id="KW-0768">Sushi</keyword>
<feature type="domain" description="Sushi" evidence="9">
    <location>
        <begin position="212"/>
        <end position="271"/>
    </location>
</feature>
<dbReference type="SUPFAM" id="SSF57535">
    <property type="entry name" value="Complement control module/SCR domain"/>
    <property type="match status" value="6"/>
</dbReference>
<feature type="disulfide bond" evidence="6">
    <location>
        <begin position="372"/>
        <end position="399"/>
    </location>
</feature>
<keyword evidence="8" id="KW-1133">Transmembrane helix</keyword>
<evidence type="ECO:0000256" key="2">
    <source>
        <dbReference type="ARBA" id="ARBA00022729"/>
    </source>
</evidence>
<proteinExistence type="predicted"/>
<feature type="non-terminal residue" evidence="10">
    <location>
        <position position="449"/>
    </location>
</feature>
<feature type="transmembrane region" description="Helical" evidence="8">
    <location>
        <begin position="404"/>
        <end position="425"/>
    </location>
</feature>
<feature type="domain" description="Sushi" evidence="9">
    <location>
        <begin position="143"/>
        <end position="211"/>
    </location>
</feature>
<evidence type="ECO:0000259" key="9">
    <source>
        <dbReference type="PROSITE" id="PS50923"/>
    </source>
</evidence>
<comment type="caution">
    <text evidence="6">Lacks conserved residue(s) required for the propagation of feature annotation.</text>
</comment>
<dbReference type="Gene3D" id="2.10.70.10">
    <property type="entry name" value="Complement Module, domain 1"/>
    <property type="match status" value="6"/>
</dbReference>
<evidence type="ECO:0000313" key="11">
    <source>
        <dbReference type="Proteomes" id="UP000529852"/>
    </source>
</evidence>
<dbReference type="CDD" id="cd00033">
    <property type="entry name" value="CCP"/>
    <property type="match status" value="5"/>
</dbReference>
<organism evidence="10 11">
    <name type="scientific">Furnarius figulus</name>
    <dbReference type="NCBI Taxonomy" id="463165"/>
    <lineage>
        <taxon>Eukaryota</taxon>
        <taxon>Metazoa</taxon>
        <taxon>Chordata</taxon>
        <taxon>Craniata</taxon>
        <taxon>Vertebrata</taxon>
        <taxon>Euteleostomi</taxon>
        <taxon>Archelosauria</taxon>
        <taxon>Archosauria</taxon>
        <taxon>Dinosauria</taxon>
        <taxon>Saurischia</taxon>
        <taxon>Theropoda</taxon>
        <taxon>Coelurosauria</taxon>
        <taxon>Aves</taxon>
        <taxon>Neognathae</taxon>
        <taxon>Neoaves</taxon>
        <taxon>Telluraves</taxon>
        <taxon>Australaves</taxon>
        <taxon>Passeriformes</taxon>
        <taxon>Furnariidae</taxon>
        <taxon>Furnarius</taxon>
    </lineage>
</organism>
<accession>A0A7K5ASS5</accession>
<evidence type="ECO:0000313" key="10">
    <source>
        <dbReference type="EMBL" id="NWR86813.1"/>
    </source>
</evidence>
<name>A0A7K5ASS5_9FURN</name>
<keyword evidence="5" id="KW-0325">Glycoprotein</keyword>
<keyword evidence="2" id="KW-0732">Signal</keyword>
<dbReference type="Pfam" id="PF00084">
    <property type="entry name" value="Sushi"/>
    <property type="match status" value="6"/>
</dbReference>
<dbReference type="InterPro" id="IPR035976">
    <property type="entry name" value="Sushi/SCR/CCP_sf"/>
</dbReference>
<feature type="compositionally biased region" description="Gly residues" evidence="7">
    <location>
        <begin position="1"/>
        <end position="10"/>
    </location>
</feature>
<keyword evidence="3" id="KW-0677">Repeat</keyword>
<dbReference type="InterPro" id="IPR000436">
    <property type="entry name" value="Sushi_SCR_CCP_dom"/>
</dbReference>
<keyword evidence="4 6" id="KW-1015">Disulfide bond</keyword>
<evidence type="ECO:0000256" key="7">
    <source>
        <dbReference type="SAM" id="MobiDB-lite"/>
    </source>
</evidence>
<feature type="disulfide bond" evidence="6">
    <location>
        <begin position="242"/>
        <end position="269"/>
    </location>
</feature>
<feature type="non-terminal residue" evidence="10">
    <location>
        <position position="1"/>
    </location>
</feature>
<feature type="domain" description="Sushi" evidence="9">
    <location>
        <begin position="17"/>
        <end position="81"/>
    </location>
</feature>
<feature type="domain" description="Sushi" evidence="9">
    <location>
        <begin position="330"/>
        <end position="401"/>
    </location>
</feature>
<dbReference type="FunFam" id="2.10.70.10:FF:000014">
    <property type="entry name" value="Membrane cofactor protein"/>
    <property type="match status" value="1"/>
</dbReference>
<dbReference type="InterPro" id="IPR050350">
    <property type="entry name" value="Compl-Cell_Adhes-Reg"/>
</dbReference>
<dbReference type="PANTHER" id="PTHR19325">
    <property type="entry name" value="COMPLEMENT COMPONENT-RELATED SUSHI DOMAIN-CONTAINING"/>
    <property type="match status" value="1"/>
</dbReference>
<comment type="caution">
    <text evidence="10">The sequence shown here is derived from an EMBL/GenBank/DDBJ whole genome shotgun (WGS) entry which is preliminary data.</text>
</comment>
<keyword evidence="8" id="KW-0812">Transmembrane</keyword>
<evidence type="ECO:0000256" key="5">
    <source>
        <dbReference type="ARBA" id="ARBA00023180"/>
    </source>
</evidence>
<dbReference type="PROSITE" id="PS50923">
    <property type="entry name" value="SUSHI"/>
    <property type="match status" value="5"/>
</dbReference>
<evidence type="ECO:0000256" key="4">
    <source>
        <dbReference type="ARBA" id="ARBA00023157"/>
    </source>
</evidence>
<dbReference type="Proteomes" id="UP000529852">
    <property type="component" value="Unassembled WGS sequence"/>
</dbReference>
<dbReference type="EMBL" id="VYZD01000148">
    <property type="protein sequence ID" value="NWR86813.1"/>
    <property type="molecule type" value="Genomic_DNA"/>
</dbReference>
<dbReference type="FunFam" id="2.10.70.10:FF:000055">
    <property type="entry name" value="Complement decay-accelerating factor, GPI-anchored"/>
    <property type="match status" value="1"/>
</dbReference>
<feature type="region of interest" description="Disordered" evidence="7">
    <location>
        <begin position="1"/>
        <end position="24"/>
    </location>
</feature>
<dbReference type="PANTHER" id="PTHR19325:SF570">
    <property type="entry name" value="COMPLEMENT COMPONENT 4 BINDING PROTEIN, MEMBRANE"/>
    <property type="match status" value="1"/>
</dbReference>
<evidence type="ECO:0000256" key="8">
    <source>
        <dbReference type="SAM" id="Phobius"/>
    </source>
</evidence>
<keyword evidence="8" id="KW-0472">Membrane</keyword>
<sequence length="449" mass="48497">LLLGGLGGARGQDQEQANCGPPPRLQYAEPEERFQGIQSFPAGSEVSYVCRPGYMRSPGKSLTLTCGPDLQWSPAEQFCTARRCQHPGQLAHGAVDITDLTFGSVATFSCQEGYRLRGKSTISCVIKNEVVDWDGQVPFCELIPCGLPPSIANGHYTEAAEYVYQTVVTYMCDEAPQGTHPFSLVGSDTIHCTSDEHSNGVWSGPPPQCKVVKCKNPKVKNGKKISGFGPSYSYKDSVQFECDAGYFMVGSEIIICEENDTWSPPEPTCMKSACDAPEVTNGFVIPLKSVYEVGESVQIKCNAHCSFPEGTKELTVSCQGQKTWTHIPDCACASPGSTPGIGSGSTPVISYGRVVVGQKPSYFVGDYITIECYAGYTLHGEAEIQYMGGNQWAPGVPTCQLSGYVIACICVLVVVVVLLAAFWAYKKFFSQNGKRHSTPCTAEYKICNA</sequence>
<protein>
    <submittedName>
        <fullName evidence="10">C4BPA protein</fullName>
    </submittedName>
</protein>
<evidence type="ECO:0000256" key="3">
    <source>
        <dbReference type="ARBA" id="ARBA00022737"/>
    </source>
</evidence>
<evidence type="ECO:0000256" key="6">
    <source>
        <dbReference type="PROSITE-ProRule" id="PRU00302"/>
    </source>
</evidence>